<dbReference type="SMART" id="SM00487">
    <property type="entry name" value="DEXDc"/>
    <property type="match status" value="1"/>
</dbReference>
<feature type="transmembrane region" description="Helical" evidence="1">
    <location>
        <begin position="771"/>
        <end position="791"/>
    </location>
</feature>
<dbReference type="Proteomes" id="UP000228920">
    <property type="component" value="Unassembled WGS sequence"/>
</dbReference>
<proteinExistence type="predicted"/>
<dbReference type="SUPFAM" id="SSF52540">
    <property type="entry name" value="P-loop containing nucleoside triphosphate hydrolases"/>
    <property type="match status" value="2"/>
</dbReference>
<organism evidence="3 4">
    <name type="scientific">candidate division WWE3 bacterium CG_4_10_14_0_2_um_filter_41_14</name>
    <dbReference type="NCBI Taxonomy" id="1975072"/>
    <lineage>
        <taxon>Bacteria</taxon>
        <taxon>Katanobacteria</taxon>
    </lineage>
</organism>
<keyword evidence="1" id="KW-0472">Membrane</keyword>
<evidence type="ECO:0000256" key="1">
    <source>
        <dbReference type="SAM" id="Phobius"/>
    </source>
</evidence>
<dbReference type="InterPro" id="IPR006935">
    <property type="entry name" value="Helicase/UvrB_N"/>
</dbReference>
<dbReference type="Pfam" id="PF04851">
    <property type="entry name" value="ResIII"/>
    <property type="match status" value="1"/>
</dbReference>
<sequence>MGYLWVRFIWHTNSHLMDKSLLQKLSFQYPFRKYQKLILAQVDSTKDSQNKFHIVSPPGSGKTIVGIELIKRFGEPAVVFAPTSTIQAQWREKVSMFISEDQNIQLSDVVSISPLDIKPMNVFTYQLLSSPAENIEFLEEVALLEWRNKLINEGIVVSYEEAQSRIDTLRQNNVAAYTKELSKFYKKIKGEYIRNPEFDGTRFLHQNARDLIDRLVSGGVKVIILDEAHHLLDYWALVIKELIRRINGVVLIGLTATPPISANDEELKNYLSIIGDIDFEIPTPAVVKEGNLAPYQDLVYFCTPTKRERAFIHSMQKRFESLVRDVGMRESFRKWVMQRIIDRPLGDNRKQKWVTFFNSRPFVAVAGVKYLIQMQDVDIPGEVVEIEEMGEPLTLDDWVYLLTDYSLNFLQVSEDQVFHDELREIKGVLKSFGYALTEKGMRKFRSTADMILSLSEAKDKALVNILATEMSSMGEQIRAVVITDFEKQSATAAKYLEGILDADAGGAVRAFRYIVSDPVTTKLESVLLTGQTVLVDSDKLPEILGAMRKWQEKSGFTFEFETKQTEYASIVEVVGKGKDWRSNTYVRMMTELFEQGIVRCIVGTRGLLGEGWDSLSLNTLVDLTSATTSQTVNQIRGRSIRLDPNAVNKVANNWDVVCVDPSFEKGNQDFERFFKKHSRFYGLGSGGKIIKGILHVDESLGLEYATVGFKNVGYRLINARMLAKARNRMRIYREWKIGEEYSNFEYSATKLDAKDLKFKTVFTLKESLKAIFNNVLIAIGSFAFWYIYIFGNALDVGLYYHTVLFVLVTLFISGVVFVAGKNVKKYIIKGFIEVPLDSFLLDIGKALFKSLRETNLVYPTQSVDNVRVVVDSGGQFDVYLDYATTGDAQMFTTCLQELLGPVTNQRYLVSRTTDGIKIGFYSPIWWMLRKLFRVITQENIAYHPVPSVLSTNKKRANIFAKNWKQYVGGGELVYTRTSKGSMLLLQHRKDNRHKIKRMNYDVWK</sequence>
<dbReference type="InterPro" id="IPR003593">
    <property type="entry name" value="AAA+_ATPase"/>
</dbReference>
<dbReference type="GO" id="GO:0005829">
    <property type="term" value="C:cytosol"/>
    <property type="evidence" value="ECO:0007669"/>
    <property type="project" value="TreeGrafter"/>
</dbReference>
<dbReference type="PROSITE" id="PS51192">
    <property type="entry name" value="HELICASE_ATP_BIND_1"/>
    <property type="match status" value="1"/>
</dbReference>
<dbReference type="InterPro" id="IPR027417">
    <property type="entry name" value="P-loop_NTPase"/>
</dbReference>
<dbReference type="AlphaFoldDB" id="A0A2M7TF74"/>
<gene>
    <name evidence="3" type="ORF">COY32_06370</name>
</gene>
<name>A0A2M7TF74_UNCKA</name>
<keyword evidence="1" id="KW-1133">Transmembrane helix</keyword>
<evidence type="ECO:0000313" key="3">
    <source>
        <dbReference type="EMBL" id="PIZ44463.1"/>
    </source>
</evidence>
<dbReference type="InterPro" id="IPR014001">
    <property type="entry name" value="Helicase_ATP-bd"/>
</dbReference>
<feature type="transmembrane region" description="Helical" evidence="1">
    <location>
        <begin position="797"/>
        <end position="819"/>
    </location>
</feature>
<dbReference type="GO" id="GO:0016787">
    <property type="term" value="F:hydrolase activity"/>
    <property type="evidence" value="ECO:0007669"/>
    <property type="project" value="InterPro"/>
</dbReference>
<reference evidence="4" key="1">
    <citation type="submission" date="2017-09" db="EMBL/GenBank/DDBJ databases">
        <title>Depth-based differentiation of microbial function through sediment-hosted aquifers and enrichment of novel symbionts in the deep terrestrial subsurface.</title>
        <authorList>
            <person name="Probst A.J."/>
            <person name="Ladd B."/>
            <person name="Jarett J.K."/>
            <person name="Geller-Mcgrath D.E."/>
            <person name="Sieber C.M.K."/>
            <person name="Emerson J.B."/>
            <person name="Anantharaman K."/>
            <person name="Thomas B.C."/>
            <person name="Malmstrom R."/>
            <person name="Stieglmeier M."/>
            <person name="Klingl A."/>
            <person name="Woyke T."/>
            <person name="Ryan C.M."/>
            <person name="Banfield J.F."/>
        </authorList>
    </citation>
    <scope>NUCLEOTIDE SEQUENCE [LARGE SCALE GENOMIC DNA]</scope>
</reference>
<dbReference type="InterPro" id="IPR050742">
    <property type="entry name" value="Helicase_Restrict-Modif_Enz"/>
</dbReference>
<accession>A0A2M7TF74</accession>
<keyword evidence="1" id="KW-0812">Transmembrane</keyword>
<dbReference type="CDD" id="cd18785">
    <property type="entry name" value="SF2_C"/>
    <property type="match status" value="1"/>
</dbReference>
<evidence type="ECO:0000259" key="2">
    <source>
        <dbReference type="PROSITE" id="PS51192"/>
    </source>
</evidence>
<dbReference type="PANTHER" id="PTHR47396">
    <property type="entry name" value="TYPE I RESTRICTION ENZYME ECOKI R PROTEIN"/>
    <property type="match status" value="1"/>
</dbReference>
<dbReference type="Gene3D" id="3.40.50.300">
    <property type="entry name" value="P-loop containing nucleotide triphosphate hydrolases"/>
    <property type="match status" value="1"/>
</dbReference>
<evidence type="ECO:0000313" key="4">
    <source>
        <dbReference type="Proteomes" id="UP000228920"/>
    </source>
</evidence>
<comment type="caution">
    <text evidence="3">The sequence shown here is derived from an EMBL/GenBank/DDBJ whole genome shotgun (WGS) entry which is preliminary data.</text>
</comment>
<dbReference type="GO" id="GO:0005524">
    <property type="term" value="F:ATP binding"/>
    <property type="evidence" value="ECO:0007669"/>
    <property type="project" value="InterPro"/>
</dbReference>
<feature type="domain" description="Helicase ATP-binding" evidence="2">
    <location>
        <begin position="43"/>
        <end position="276"/>
    </location>
</feature>
<dbReference type="GO" id="GO:0003677">
    <property type="term" value="F:DNA binding"/>
    <property type="evidence" value="ECO:0007669"/>
    <property type="project" value="InterPro"/>
</dbReference>
<protein>
    <recommendedName>
        <fullName evidence="2">Helicase ATP-binding domain-containing protein</fullName>
    </recommendedName>
</protein>
<dbReference type="SMART" id="SM00382">
    <property type="entry name" value="AAA"/>
    <property type="match status" value="1"/>
</dbReference>
<dbReference type="PANTHER" id="PTHR47396:SF1">
    <property type="entry name" value="ATP-DEPENDENT HELICASE IRC3-RELATED"/>
    <property type="match status" value="1"/>
</dbReference>
<dbReference type="EMBL" id="PFNL01000178">
    <property type="protein sequence ID" value="PIZ44463.1"/>
    <property type="molecule type" value="Genomic_DNA"/>
</dbReference>